<accession>A0AAW0GA15</accession>
<feature type="signal peptide" evidence="4">
    <location>
        <begin position="1"/>
        <end position="29"/>
    </location>
</feature>
<keyword evidence="4" id="KW-0732">Signal</keyword>
<dbReference type="InterPro" id="IPR021765">
    <property type="entry name" value="UstYa-like"/>
</dbReference>
<keyword evidence="2" id="KW-0560">Oxidoreductase</keyword>
<evidence type="ECO:0000256" key="3">
    <source>
        <dbReference type="ARBA" id="ARBA00035112"/>
    </source>
</evidence>
<feature type="chain" id="PRO_5043440953" evidence="4">
    <location>
        <begin position="30"/>
        <end position="202"/>
    </location>
</feature>
<gene>
    <name evidence="5" type="ORF">QCA50_008574</name>
</gene>
<evidence type="ECO:0000313" key="5">
    <source>
        <dbReference type="EMBL" id="KAK7688204.1"/>
    </source>
</evidence>
<dbReference type="GO" id="GO:0043386">
    <property type="term" value="P:mycotoxin biosynthetic process"/>
    <property type="evidence" value="ECO:0007669"/>
    <property type="project" value="InterPro"/>
</dbReference>
<sequence length="202" mass="23293">MQGRRRERIGLAVASLMLIVTMMLTLLAAESDGVRDTWRGHERSSSQYTYFANDYPRTWEIGALETIHMSYEDSQHYSIETPLGGAEWNMTLPTGGTIVYLGSQHRPFTVSMFHQLRCLNIIRTAILENHNDSSSHHTKQTQSLVNHCMNYLRQMVLCRTDTTLESVRTTVGRGITVWDITHTCRDWTTVYEAAERNSREHR</sequence>
<comment type="similarity">
    <text evidence="3">Belongs to the ustYa family.</text>
</comment>
<comment type="pathway">
    <text evidence="1">Mycotoxin biosynthesis.</text>
</comment>
<proteinExistence type="inferred from homology"/>
<evidence type="ECO:0000313" key="6">
    <source>
        <dbReference type="Proteomes" id="UP001385951"/>
    </source>
</evidence>
<dbReference type="EMBL" id="JASBNA010000011">
    <property type="protein sequence ID" value="KAK7688204.1"/>
    <property type="molecule type" value="Genomic_DNA"/>
</dbReference>
<comment type="caution">
    <text evidence="5">The sequence shown here is derived from an EMBL/GenBank/DDBJ whole genome shotgun (WGS) entry which is preliminary data.</text>
</comment>
<dbReference type="PANTHER" id="PTHR33365">
    <property type="entry name" value="YALI0B05434P"/>
    <property type="match status" value="1"/>
</dbReference>
<evidence type="ECO:0000256" key="4">
    <source>
        <dbReference type="SAM" id="SignalP"/>
    </source>
</evidence>
<dbReference type="GO" id="GO:0016491">
    <property type="term" value="F:oxidoreductase activity"/>
    <property type="evidence" value="ECO:0007669"/>
    <property type="project" value="UniProtKB-KW"/>
</dbReference>
<dbReference type="AlphaFoldDB" id="A0AAW0GA15"/>
<dbReference type="Proteomes" id="UP001385951">
    <property type="component" value="Unassembled WGS sequence"/>
</dbReference>
<name>A0AAW0GA15_9APHY</name>
<organism evidence="5 6">
    <name type="scientific">Cerrena zonata</name>
    <dbReference type="NCBI Taxonomy" id="2478898"/>
    <lineage>
        <taxon>Eukaryota</taxon>
        <taxon>Fungi</taxon>
        <taxon>Dikarya</taxon>
        <taxon>Basidiomycota</taxon>
        <taxon>Agaricomycotina</taxon>
        <taxon>Agaricomycetes</taxon>
        <taxon>Polyporales</taxon>
        <taxon>Cerrenaceae</taxon>
        <taxon>Cerrena</taxon>
    </lineage>
</organism>
<dbReference type="PANTHER" id="PTHR33365:SF11">
    <property type="entry name" value="TAT PATHWAY SIGNAL SEQUENCE"/>
    <property type="match status" value="1"/>
</dbReference>
<evidence type="ECO:0000256" key="2">
    <source>
        <dbReference type="ARBA" id="ARBA00023002"/>
    </source>
</evidence>
<keyword evidence="6" id="KW-1185">Reference proteome</keyword>
<protein>
    <submittedName>
        <fullName evidence="5">Uncharacterized protein</fullName>
    </submittedName>
</protein>
<reference evidence="5 6" key="1">
    <citation type="submission" date="2022-09" db="EMBL/GenBank/DDBJ databases">
        <authorList>
            <person name="Palmer J.M."/>
        </authorList>
    </citation>
    <scope>NUCLEOTIDE SEQUENCE [LARGE SCALE GENOMIC DNA]</scope>
    <source>
        <strain evidence="5 6">DSM 7382</strain>
    </source>
</reference>
<dbReference type="Pfam" id="PF11807">
    <property type="entry name" value="UstYa"/>
    <property type="match status" value="1"/>
</dbReference>
<evidence type="ECO:0000256" key="1">
    <source>
        <dbReference type="ARBA" id="ARBA00004685"/>
    </source>
</evidence>